<organism evidence="1 2">
    <name type="scientific">Zhengella mangrovi</name>
    <dbReference type="NCBI Taxonomy" id="1982044"/>
    <lineage>
        <taxon>Bacteria</taxon>
        <taxon>Pseudomonadati</taxon>
        <taxon>Pseudomonadota</taxon>
        <taxon>Alphaproteobacteria</taxon>
        <taxon>Hyphomicrobiales</taxon>
        <taxon>Notoacmeibacteraceae</taxon>
        <taxon>Zhengella</taxon>
    </lineage>
</organism>
<accession>A0A2G1QJ33</accession>
<dbReference type="Proteomes" id="UP000221168">
    <property type="component" value="Unassembled WGS sequence"/>
</dbReference>
<proteinExistence type="predicted"/>
<dbReference type="RefSeq" id="WP_099307983.1">
    <property type="nucleotide sequence ID" value="NZ_PDVP01000015.1"/>
</dbReference>
<gene>
    <name evidence="1" type="ORF">CSC94_19135</name>
</gene>
<dbReference type="EMBL" id="PDVP01000015">
    <property type="protein sequence ID" value="PHP65470.1"/>
    <property type="molecule type" value="Genomic_DNA"/>
</dbReference>
<sequence length="169" mass="18168">MAASVRHEISLQAAGLAALAGCALLFGLARLVDDTPHSADPVTIAGGGFVANYRVSEIFAGFTAFVVKPVASGSILEATFEDPAGGPPITVSERFRVKSPRIVLRTPALHDVVRDRPYAVDVRLLSYDRSEEFWHTSMTFRSQVGSDMIADKPLTVGPGYMPNPELKQP</sequence>
<name>A0A2G1QJ33_9HYPH</name>
<dbReference type="AlphaFoldDB" id="A0A2G1QJ33"/>
<evidence type="ECO:0000313" key="2">
    <source>
        <dbReference type="Proteomes" id="UP000221168"/>
    </source>
</evidence>
<reference evidence="1 2" key="1">
    <citation type="submission" date="2017-10" db="EMBL/GenBank/DDBJ databases">
        <title>Sedimentibacterium mangrovi gen. nov., sp. nov., a novel member of family Phyllobacteriacea isolated from mangrove sediment.</title>
        <authorList>
            <person name="Liao H."/>
            <person name="Tian Y."/>
        </authorList>
    </citation>
    <scope>NUCLEOTIDE SEQUENCE [LARGE SCALE GENOMIC DNA]</scope>
    <source>
        <strain evidence="1 2">X9-2-2</strain>
    </source>
</reference>
<comment type="caution">
    <text evidence="1">The sequence shown here is derived from an EMBL/GenBank/DDBJ whole genome shotgun (WGS) entry which is preliminary data.</text>
</comment>
<protein>
    <submittedName>
        <fullName evidence="1">Uncharacterized protein</fullName>
    </submittedName>
</protein>
<keyword evidence="2" id="KW-1185">Reference proteome</keyword>
<evidence type="ECO:0000313" key="1">
    <source>
        <dbReference type="EMBL" id="PHP65470.1"/>
    </source>
</evidence>
<dbReference type="OrthoDB" id="7916166at2"/>
<dbReference type="PROSITE" id="PS51257">
    <property type="entry name" value="PROKAR_LIPOPROTEIN"/>
    <property type="match status" value="1"/>
</dbReference>